<dbReference type="EMBL" id="JAEPRD010000161">
    <property type="protein sequence ID" value="KAG2195819.1"/>
    <property type="molecule type" value="Genomic_DNA"/>
</dbReference>
<keyword evidence="2" id="KW-1185">Reference proteome</keyword>
<comment type="caution">
    <text evidence="1">The sequence shown here is derived from an EMBL/GenBank/DDBJ whole genome shotgun (WGS) entry which is preliminary data.</text>
</comment>
<dbReference type="OrthoDB" id="2278185at2759"/>
<accession>A0A8H7UZ70</accession>
<evidence type="ECO:0000313" key="1">
    <source>
        <dbReference type="EMBL" id="KAG2195819.1"/>
    </source>
</evidence>
<gene>
    <name evidence="1" type="ORF">INT47_010029</name>
</gene>
<reference evidence="1" key="1">
    <citation type="submission" date="2020-12" db="EMBL/GenBank/DDBJ databases">
        <title>Metabolic potential, ecology and presence of endohyphal bacteria is reflected in genomic diversity of Mucoromycotina.</title>
        <authorList>
            <person name="Muszewska A."/>
            <person name="Okrasinska A."/>
            <person name="Steczkiewicz K."/>
            <person name="Drgas O."/>
            <person name="Orlowska M."/>
            <person name="Perlinska-Lenart U."/>
            <person name="Aleksandrzak-Piekarczyk T."/>
            <person name="Szatraj K."/>
            <person name="Zielenkiewicz U."/>
            <person name="Pilsyk S."/>
            <person name="Malc E."/>
            <person name="Mieczkowski P."/>
            <person name="Kruszewska J.S."/>
            <person name="Biernat P."/>
            <person name="Pawlowska J."/>
        </authorList>
    </citation>
    <scope>NUCLEOTIDE SEQUENCE</scope>
    <source>
        <strain evidence="1">WA0000017839</strain>
    </source>
</reference>
<protein>
    <submittedName>
        <fullName evidence="1">Uncharacterized protein</fullName>
    </submittedName>
</protein>
<proteinExistence type="predicted"/>
<name>A0A8H7UZ70_9FUNG</name>
<sequence length="87" mass="9818">MAKINGVSTFSCLYTVLNEYEEIRLQALAPTKSLDHLTPSFNIMILFLESAIPSLLENVIHVKPTISERIDTTISSKTVLWPHCLQM</sequence>
<organism evidence="1 2">
    <name type="scientific">Mucor saturninus</name>
    <dbReference type="NCBI Taxonomy" id="64648"/>
    <lineage>
        <taxon>Eukaryota</taxon>
        <taxon>Fungi</taxon>
        <taxon>Fungi incertae sedis</taxon>
        <taxon>Mucoromycota</taxon>
        <taxon>Mucoromycotina</taxon>
        <taxon>Mucoromycetes</taxon>
        <taxon>Mucorales</taxon>
        <taxon>Mucorineae</taxon>
        <taxon>Mucoraceae</taxon>
        <taxon>Mucor</taxon>
    </lineage>
</organism>
<dbReference type="AlphaFoldDB" id="A0A8H7UZ70"/>
<evidence type="ECO:0000313" key="2">
    <source>
        <dbReference type="Proteomes" id="UP000603453"/>
    </source>
</evidence>
<dbReference type="Proteomes" id="UP000603453">
    <property type="component" value="Unassembled WGS sequence"/>
</dbReference>